<name>A0A1D7SA76_9CAUD</name>
<dbReference type="Proteomes" id="UP000224174">
    <property type="component" value="Segment"/>
</dbReference>
<evidence type="ECO:0000313" key="2">
    <source>
        <dbReference type="Proteomes" id="UP000224174"/>
    </source>
</evidence>
<gene>
    <name evidence="1" type="ORF">RW03080701_178</name>
</gene>
<accession>A0A1D7SA76</accession>
<proteinExistence type="predicted"/>
<dbReference type="EMBL" id="KX349286">
    <property type="protein sequence ID" value="AOO10547.1"/>
    <property type="molecule type" value="Genomic_DNA"/>
</dbReference>
<evidence type="ECO:0000313" key="1">
    <source>
        <dbReference type="EMBL" id="AOO10547.1"/>
    </source>
</evidence>
<protein>
    <submittedName>
        <fullName evidence="1">Uncharacterized protein</fullName>
    </submittedName>
</protein>
<organism evidence="1 2">
    <name type="scientific">Synechococcus phage S-RIM8</name>
    <dbReference type="NCBI Taxonomy" id="756278"/>
    <lineage>
        <taxon>Viruses</taxon>
        <taxon>Duplodnaviria</taxon>
        <taxon>Heunggongvirae</taxon>
        <taxon>Uroviricota</taxon>
        <taxon>Caudoviricetes</taxon>
        <taxon>Pantevenvirales</taxon>
        <taxon>Kyanoviridae</taxon>
        <taxon>Neptunevirus</taxon>
        <taxon>Neptunevirus srim18</taxon>
    </lineage>
</organism>
<sequence>MAAEKIDANRGDLFEAFFAAAVAARFVKRAKERSAKTLPRVTASDVNTVLREMMKDGYKKNVNDVGSAVIDTVTVSVSIPKKASDFLKVRTNWGKVSDLRDGAVRFANSHSRLNAQARGLSINNREDEIKVTAAGTEDQKGTKADVKVEVHSPMHPDRKFRNVDYSLKVTGGEQFHQVSGLGFDKFDNIFSEMGINVGASKKAYDKKLNDFFDVEVYTKKYASRQDAQNTGGGDNLKAAARVVYNKAKEILEEGLNAEGETDVKRKFADYIIYGLSRNVRTELVKFAGSGRVKTRVADRAFRNVLIGQRFAVEMKRTGDPKIEIYLADENGKKMKGKEYFIMQIRYKLEVASGTSGGKKVYKFYPRHYLEAQAGMFSI</sequence>
<reference evidence="1 2" key="1">
    <citation type="journal article" date="2016" name="Environ. Microbiol.">
        <title>Genomic diversification of marine cyanophages into stable ecotypes.</title>
        <authorList>
            <person name="Marston M.F."/>
            <person name="Martiny J.B."/>
        </authorList>
    </citation>
    <scope>NUCLEOTIDE SEQUENCE [LARGE SCALE GENOMIC DNA]</scope>
    <source>
        <strain evidence="1">RW_03_0807_WH8101</strain>
    </source>
</reference>